<keyword evidence="6" id="KW-0067">ATP-binding</keyword>
<dbReference type="GO" id="GO:0033345">
    <property type="term" value="P:L-asparagine catabolic process via L-aspartate"/>
    <property type="evidence" value="ECO:0007669"/>
    <property type="project" value="TreeGrafter"/>
</dbReference>
<dbReference type="InterPro" id="IPR029055">
    <property type="entry name" value="Ntn_hydrolases_N"/>
</dbReference>
<dbReference type="GO" id="GO:0016746">
    <property type="term" value="F:acyltransferase activity"/>
    <property type="evidence" value="ECO:0007669"/>
    <property type="project" value="UniProtKB-KW"/>
</dbReference>
<reference evidence="12" key="1">
    <citation type="journal article" date="2014" name="Nat. Commun.">
        <title>The rainbow trout genome provides novel insights into evolution after whole-genome duplication in vertebrates.</title>
        <authorList>
            <person name="Berthelot C."/>
            <person name="Brunet F."/>
            <person name="Chalopin D."/>
            <person name="Juanchich A."/>
            <person name="Bernard M."/>
            <person name="Noel B."/>
            <person name="Bento P."/>
            <person name="Da Silva C."/>
            <person name="Labadie K."/>
            <person name="Alberti A."/>
            <person name="Aury J.M."/>
            <person name="Louis A."/>
            <person name="Dehais P."/>
            <person name="Bardou P."/>
            <person name="Montfort J."/>
            <person name="Klopp C."/>
            <person name="Cabau C."/>
            <person name="Gaspin C."/>
            <person name="Thorgaard G.H."/>
            <person name="Boussaha M."/>
            <person name="Quillet E."/>
            <person name="Guyomard R."/>
            <person name="Galiana D."/>
            <person name="Bobe J."/>
            <person name="Volff J.N."/>
            <person name="Genet C."/>
            <person name="Wincker P."/>
            <person name="Jaillon O."/>
            <person name="Roest Crollius H."/>
            <person name="Guiguen Y."/>
        </authorList>
    </citation>
    <scope>NUCLEOTIDE SEQUENCE [LARGE SCALE GENOMIC DNA]</scope>
</reference>
<evidence type="ECO:0000259" key="10">
    <source>
        <dbReference type="PROSITE" id="PS50862"/>
    </source>
</evidence>
<accession>A0A060W6U5</accession>
<dbReference type="PANTHER" id="PTHR10188:SF42">
    <property type="entry name" value="SI:CH211-256M1.8"/>
    <property type="match status" value="1"/>
</dbReference>
<dbReference type="Gene3D" id="3.60.20.30">
    <property type="entry name" value="(Glycosyl)asparaginase"/>
    <property type="match status" value="1"/>
</dbReference>
<protein>
    <submittedName>
        <fullName evidence="12">Uncharacterized protein</fullName>
    </submittedName>
</protein>
<dbReference type="InterPro" id="IPR000246">
    <property type="entry name" value="Peptidase_T2"/>
</dbReference>
<dbReference type="InterPro" id="IPR039551">
    <property type="entry name" value="Cho/carn_acyl_trans"/>
</dbReference>
<keyword evidence="4" id="KW-0808">Transferase</keyword>
<dbReference type="FunFam" id="3.30.428.10:FF:000056">
    <property type="entry name" value="Si:ch211-256m1.8"/>
    <property type="match status" value="1"/>
</dbReference>
<feature type="active site" description="Proton acceptor" evidence="8">
    <location>
        <position position="300"/>
    </location>
</feature>
<feature type="domain" description="HIT" evidence="11">
    <location>
        <begin position="992"/>
        <end position="1097"/>
    </location>
</feature>
<dbReference type="Gene3D" id="3.30.428.10">
    <property type="entry name" value="HIT-like"/>
    <property type="match status" value="1"/>
</dbReference>
<dbReference type="SUPFAM" id="SSF54197">
    <property type="entry name" value="HIT-like"/>
    <property type="match status" value="1"/>
</dbReference>
<gene>
    <name evidence="12" type="ORF">GSONMT00067884001</name>
</gene>
<keyword evidence="5" id="KW-0547">Nucleotide-binding</keyword>
<evidence type="ECO:0000256" key="4">
    <source>
        <dbReference type="ARBA" id="ARBA00022679"/>
    </source>
</evidence>
<dbReference type="Proteomes" id="UP000193380">
    <property type="component" value="Unassembled WGS sequence"/>
</dbReference>
<dbReference type="GO" id="GO:0005524">
    <property type="term" value="F:ATP binding"/>
    <property type="evidence" value="ECO:0007669"/>
    <property type="project" value="InterPro"/>
</dbReference>
<dbReference type="GO" id="GO:0016787">
    <property type="term" value="F:hydrolase activity"/>
    <property type="evidence" value="ECO:0007669"/>
    <property type="project" value="InterPro"/>
</dbReference>
<dbReference type="Pfam" id="PF01112">
    <property type="entry name" value="Asparaginase_2"/>
    <property type="match status" value="1"/>
</dbReference>
<dbReference type="InterPro" id="IPR006195">
    <property type="entry name" value="aa-tRNA-synth_II"/>
</dbReference>
<dbReference type="Gene3D" id="3.30.559.10">
    <property type="entry name" value="Chloramphenicol acetyltransferase-like domain"/>
    <property type="match status" value="1"/>
</dbReference>
<evidence type="ECO:0000256" key="3">
    <source>
        <dbReference type="ARBA" id="ARBA00022598"/>
    </source>
</evidence>
<dbReference type="EMBL" id="FR904418">
    <property type="protein sequence ID" value="CDQ62817.1"/>
    <property type="molecule type" value="Genomic_DNA"/>
</dbReference>
<evidence type="ECO:0000256" key="9">
    <source>
        <dbReference type="PROSITE-ProRule" id="PRU00464"/>
    </source>
</evidence>
<name>A0A060W6U5_ONCMY</name>
<dbReference type="SUPFAM" id="SSF56235">
    <property type="entry name" value="N-terminal nucleophile aminohydrolases (Ntn hydrolases)"/>
    <property type="match status" value="1"/>
</dbReference>
<organism evidence="12 13">
    <name type="scientific">Oncorhynchus mykiss</name>
    <name type="common">Rainbow trout</name>
    <name type="synonym">Salmo gairdneri</name>
    <dbReference type="NCBI Taxonomy" id="8022"/>
    <lineage>
        <taxon>Eukaryota</taxon>
        <taxon>Metazoa</taxon>
        <taxon>Chordata</taxon>
        <taxon>Craniata</taxon>
        <taxon>Vertebrata</taxon>
        <taxon>Euteleostomi</taxon>
        <taxon>Actinopterygii</taxon>
        <taxon>Neopterygii</taxon>
        <taxon>Teleostei</taxon>
        <taxon>Protacanthopterygii</taxon>
        <taxon>Salmoniformes</taxon>
        <taxon>Salmonidae</taxon>
        <taxon>Salmoninae</taxon>
        <taxon>Oncorhynchus</taxon>
    </lineage>
</organism>
<dbReference type="InterPro" id="IPR023213">
    <property type="entry name" value="CAT-like_dom_sf"/>
</dbReference>
<dbReference type="PROSITE" id="PS50862">
    <property type="entry name" value="AA_TRNA_LIGASE_II"/>
    <property type="match status" value="1"/>
</dbReference>
<evidence type="ECO:0000313" key="13">
    <source>
        <dbReference type="Proteomes" id="UP000193380"/>
    </source>
</evidence>
<dbReference type="STRING" id="8022.A0A060W6U5"/>
<dbReference type="InterPro" id="IPR011146">
    <property type="entry name" value="HIT-like"/>
</dbReference>
<evidence type="ECO:0000256" key="6">
    <source>
        <dbReference type="ARBA" id="ARBA00022840"/>
    </source>
</evidence>
<dbReference type="PANTHER" id="PTHR10188">
    <property type="entry name" value="L-ASPARAGINASE"/>
    <property type="match status" value="1"/>
</dbReference>
<dbReference type="SUPFAM" id="SSF52777">
    <property type="entry name" value="CoA-dependent acyltransferases"/>
    <property type="match status" value="2"/>
</dbReference>
<dbReference type="InterPro" id="IPR036265">
    <property type="entry name" value="HIT-like_sf"/>
</dbReference>
<dbReference type="GO" id="GO:0006418">
    <property type="term" value="P:tRNA aminoacylation for protein translation"/>
    <property type="evidence" value="ECO:0007669"/>
    <property type="project" value="InterPro"/>
</dbReference>
<evidence type="ECO:0000256" key="1">
    <source>
        <dbReference type="ARBA" id="ARBA00005232"/>
    </source>
</evidence>
<dbReference type="SUPFAM" id="SSF55681">
    <property type="entry name" value="Class II aaRS and biotin synthetases"/>
    <property type="match status" value="1"/>
</dbReference>
<dbReference type="InterPro" id="IPR045864">
    <property type="entry name" value="aa-tRNA-synth_II/BPL/LPL"/>
</dbReference>
<dbReference type="GO" id="GO:0004812">
    <property type="term" value="F:aminoacyl-tRNA ligase activity"/>
    <property type="evidence" value="ECO:0007669"/>
    <property type="project" value="InterPro"/>
</dbReference>
<dbReference type="CDD" id="cd04701">
    <property type="entry name" value="Asparaginase_2"/>
    <property type="match status" value="1"/>
</dbReference>
<feature type="domain" description="Aminoacyl-transfer RNA synthetases class-II family profile" evidence="10">
    <location>
        <begin position="1241"/>
        <end position="1479"/>
    </location>
</feature>
<evidence type="ECO:0000256" key="7">
    <source>
        <dbReference type="ARBA" id="ARBA00023315"/>
    </source>
</evidence>
<dbReference type="PROSITE" id="PS51084">
    <property type="entry name" value="HIT_2"/>
    <property type="match status" value="1"/>
</dbReference>
<evidence type="ECO:0000259" key="11">
    <source>
        <dbReference type="PROSITE" id="PS51084"/>
    </source>
</evidence>
<proteinExistence type="inferred from homology"/>
<sequence>MALLDYPIPELDVTLQEAGRVLQLTLSPELYPQFKNTLSQQREVLQEAQKCLAAAASGRENWVTEQFKSRLLSCTDPLPTSTAIPAVLPPSRARKECAQLERAAALLWAVAKMYSEPSLVEGEGQTERTQQSEVFAASRIPGKTQDEIKVYQDCLHAIVICARGVFSVNILQHPSPGGPMSPLPFPDIYSQVAHVMSQHRAAKNNKPSAICGLSALQRQAWSAVREEILRAGGAAAASLGLMESAVVALSLEDCNAPADLADTLNAVRLGGGDGPCLRYYDKVVNLVVFKDSTAGMVFEHSALDGMVAGLVAETVWYLSESLNVDLVQANTGSNGSAYLNKADSSSPSPLAFPLHAFPLTKTDPPKSSPKAIHPIITFEVLSYPDVFATLRGHRGLYDAWINFSLQLSLRQTLGESAASHILVTPTHMRHYKHGRCDPTYSLTMQSYQLISALESCIGPDNNPRYTNELLRLFHVAFLEHKNLIKATKSGHGVGPHLAALRWSMSPDNPLKKFLDPFGCPSVYLTGKDLMEGVELAVGNVYAKDQLAVTYLGRRDRVRIVLNGKGTFSTVLEKLQDSLKVNLKLVMLLAVRYSIAGQMGAMECLLQEEQAGRRNGSSQGEIHKCTTMSKSTLPSNSASSMSPNFTLVIHGGAGEEMMLNTKVVGVIEFALQTALTLGSQVLQQGGSSLDAVQRSVQALEDCFLFNAGKGSVLNKDGKNEMEATIVDGNGMNSGSVACVQSVKNPVKAARQVMEKSVHSLLVGEGAEEFLQGLEESEKPMRAEYFQTDVRRRELTAKLSTGNASKNKHPQKVGAVALDRWCRLAAATSTGGLVGKWKGQVGDTAVVGAGIFADDKLAVTCSGDGDVFLRHTVAQKVASLYHHKGYSLRAACREVMSENLKGSCAGIIAVDAKGDAPAHIRVLPLHGLESNWRSQPTGEEDFQAYDPGYCTSKSGPRWEDADLDQVQAKIRDKLPTPNAPSCYDFLGDPSHNGLFCRIVRGEEQQWRVWEDSDHVAFLTPYPNTPGLTVLVPRKPLSSNIFCLEETDYTSLILATRKVAGLLEEGMHARGVALIFEGFEIDYAHVKLIPLVPPRGDKPAEVFPEYFQSYPGYVSSVDGPPASPETLKEIHTKITLCRPPRSWEDPQSHSMLAIKSQWYRNLFQIQNTLFHNTVEYFNNTCQYAYALTPLTTDTISSPMGLGSDSEPVYVNLLGQDVYLADSMQFVLEYFLRFQENLPGTYYVSPSFRGEDPDATHLNQFYHVECELLGDMDTAMHIAEGYVAHLTNAMLKKHSNIILNSAGTLSHVKDLLEKLEGGTPLPRVTLDKAIPMMPSPDCLEWVQDGQPQFGRKLTRKGERVLIEKYGGAVWLTEMDHLGVAFYQAYVEGSGRRKAKASDLLLGLGETLGLGERHSSPEMVQEALRHHAVPEESYKWYINMRQVIPLLTSGWGMGTERYLCWLLQHNDIRDIHIIPRMKARKYMP</sequence>
<keyword evidence="7" id="KW-0012">Acyltransferase</keyword>
<evidence type="ECO:0000256" key="5">
    <source>
        <dbReference type="ARBA" id="ARBA00022741"/>
    </source>
</evidence>
<evidence type="ECO:0000256" key="8">
    <source>
        <dbReference type="PIRSR" id="PIRSR600542-1"/>
    </source>
</evidence>
<dbReference type="PROSITE" id="PS00440">
    <property type="entry name" value="ACYLTRANSF_C_2"/>
    <property type="match status" value="1"/>
</dbReference>
<dbReference type="GO" id="GO:0005737">
    <property type="term" value="C:cytoplasm"/>
    <property type="evidence" value="ECO:0007669"/>
    <property type="project" value="TreeGrafter"/>
</dbReference>
<evidence type="ECO:0000313" key="12">
    <source>
        <dbReference type="EMBL" id="CDQ62817.1"/>
    </source>
</evidence>
<dbReference type="InterPro" id="IPR004364">
    <property type="entry name" value="Aa-tRNA-synt_II"/>
</dbReference>
<dbReference type="Pfam" id="PF00755">
    <property type="entry name" value="Carn_acyltransf"/>
    <property type="match status" value="1"/>
</dbReference>
<reference evidence="12" key="2">
    <citation type="submission" date="2014-03" db="EMBL/GenBank/DDBJ databases">
        <authorList>
            <person name="Genoscope - CEA"/>
        </authorList>
    </citation>
    <scope>NUCLEOTIDE SEQUENCE</scope>
</reference>
<dbReference type="Pfam" id="PF00152">
    <property type="entry name" value="tRNA-synt_2"/>
    <property type="match status" value="1"/>
</dbReference>
<keyword evidence="3" id="KW-0436">Ligase</keyword>
<dbReference type="InterPro" id="IPR000542">
    <property type="entry name" value="Carn_acyl_trans"/>
</dbReference>
<dbReference type="Gene3D" id="3.30.930.10">
    <property type="entry name" value="Bira Bifunctional Protein, Domain 2"/>
    <property type="match status" value="1"/>
</dbReference>
<comment type="similarity">
    <text evidence="2">Belongs to the Ntn-hydrolase family.</text>
</comment>
<evidence type="ECO:0000256" key="2">
    <source>
        <dbReference type="ARBA" id="ARBA00010872"/>
    </source>
</evidence>
<dbReference type="PaxDb" id="8022-A0A060W6U5"/>
<comment type="similarity">
    <text evidence="1">Belongs to the carnitine/choline acetyltransferase family.</text>
</comment>
<dbReference type="InterPro" id="IPR042231">
    <property type="entry name" value="Cho/carn_acyl_trans_2"/>
</dbReference>
<dbReference type="Gene3D" id="3.30.559.70">
    <property type="entry name" value="Choline/Carnitine o-acyltransferase, domain 2"/>
    <property type="match status" value="1"/>
</dbReference>
<comment type="caution">
    <text evidence="9">Lacks conserved residue(s) required for the propagation of feature annotation.</text>
</comment>